<reference evidence="6 7" key="1">
    <citation type="submission" date="2016-02" db="EMBL/GenBank/DDBJ databases">
        <title>Genome analysis of coral dinoflagellate symbionts highlights evolutionary adaptations to a symbiotic lifestyle.</title>
        <authorList>
            <person name="Aranda M."/>
            <person name="Li Y."/>
            <person name="Liew Y.J."/>
            <person name="Baumgarten S."/>
            <person name="Simakov O."/>
            <person name="Wilson M."/>
            <person name="Piel J."/>
            <person name="Ashoor H."/>
            <person name="Bougouffa S."/>
            <person name="Bajic V.B."/>
            <person name="Ryu T."/>
            <person name="Ravasi T."/>
            <person name="Bayer T."/>
            <person name="Micklem G."/>
            <person name="Kim H."/>
            <person name="Bhak J."/>
            <person name="Lajeunesse T.C."/>
            <person name="Voolstra C.R."/>
        </authorList>
    </citation>
    <scope>NUCLEOTIDE SEQUENCE [LARGE SCALE GENOMIC DNA]</scope>
    <source>
        <strain evidence="6 7">CCMP2467</strain>
    </source>
</reference>
<dbReference type="InterPro" id="IPR012340">
    <property type="entry name" value="NA-bd_OB-fold"/>
</dbReference>
<dbReference type="GO" id="GO:0003676">
    <property type="term" value="F:nucleic acid binding"/>
    <property type="evidence" value="ECO:0007669"/>
    <property type="project" value="InterPro"/>
</dbReference>
<dbReference type="PROSITE" id="PS50297">
    <property type="entry name" value="ANK_REP_REGION"/>
    <property type="match status" value="1"/>
</dbReference>
<dbReference type="InterPro" id="IPR002110">
    <property type="entry name" value="Ankyrin_rpt"/>
</dbReference>
<dbReference type="InterPro" id="IPR006139">
    <property type="entry name" value="D-isomer_2_OHA_DH_cat_dom"/>
</dbReference>
<dbReference type="Gene3D" id="2.40.50.140">
    <property type="entry name" value="Nucleic acid-binding proteins"/>
    <property type="match status" value="1"/>
</dbReference>
<dbReference type="Proteomes" id="UP000186817">
    <property type="component" value="Unassembled WGS sequence"/>
</dbReference>
<accession>A0A1Q9DJL4</accession>
<keyword evidence="1" id="KW-0560">Oxidoreductase</keyword>
<evidence type="ECO:0000256" key="1">
    <source>
        <dbReference type="ARBA" id="ARBA00023002"/>
    </source>
</evidence>
<dbReference type="SUPFAM" id="SSF51735">
    <property type="entry name" value="NAD(P)-binding Rossmann-fold domains"/>
    <property type="match status" value="1"/>
</dbReference>
<name>A0A1Q9DJL4_SYMMI</name>
<dbReference type="SUPFAM" id="SSF50249">
    <property type="entry name" value="Nucleic acid-binding proteins"/>
    <property type="match status" value="1"/>
</dbReference>
<dbReference type="SUPFAM" id="SSF52283">
    <property type="entry name" value="Formate/glycerate dehydrogenase catalytic domain-like"/>
    <property type="match status" value="1"/>
</dbReference>
<evidence type="ECO:0000256" key="2">
    <source>
        <dbReference type="ARBA" id="ARBA00023027"/>
    </source>
</evidence>
<evidence type="ECO:0000313" key="6">
    <source>
        <dbReference type="EMBL" id="OLP95359.1"/>
    </source>
</evidence>
<dbReference type="GO" id="GO:0030267">
    <property type="term" value="F:glyoxylate reductase (NADPH) activity"/>
    <property type="evidence" value="ECO:0007669"/>
    <property type="project" value="TreeGrafter"/>
</dbReference>
<dbReference type="Gene3D" id="3.30.1330.60">
    <property type="entry name" value="OmpA-like domain"/>
    <property type="match status" value="1"/>
</dbReference>
<feature type="region of interest" description="Disordered" evidence="4">
    <location>
        <begin position="209"/>
        <end position="250"/>
    </location>
</feature>
<evidence type="ECO:0000313" key="7">
    <source>
        <dbReference type="Proteomes" id="UP000186817"/>
    </source>
</evidence>
<dbReference type="Pfam" id="PF02826">
    <property type="entry name" value="2-Hacid_dh_C"/>
    <property type="match status" value="1"/>
</dbReference>
<dbReference type="EMBL" id="LSRX01000506">
    <property type="protein sequence ID" value="OLP95359.1"/>
    <property type="molecule type" value="Genomic_DNA"/>
</dbReference>
<keyword evidence="7" id="KW-1185">Reference proteome</keyword>
<dbReference type="Gene3D" id="1.25.40.20">
    <property type="entry name" value="Ankyrin repeat-containing domain"/>
    <property type="match status" value="1"/>
</dbReference>
<feature type="domain" description="S1 motif" evidence="5">
    <location>
        <begin position="41"/>
        <end position="85"/>
    </location>
</feature>
<proteinExistence type="predicted"/>
<dbReference type="GO" id="GO:0051287">
    <property type="term" value="F:NAD binding"/>
    <property type="evidence" value="ECO:0007669"/>
    <property type="project" value="InterPro"/>
</dbReference>
<dbReference type="InterPro" id="IPR006140">
    <property type="entry name" value="D-isomer_DH_NAD-bd"/>
</dbReference>
<dbReference type="GO" id="GO:0016618">
    <property type="term" value="F:hydroxypyruvate reductase [NAD(P)H] activity"/>
    <property type="evidence" value="ECO:0007669"/>
    <property type="project" value="TreeGrafter"/>
</dbReference>
<dbReference type="OrthoDB" id="415726at2759"/>
<comment type="caution">
    <text evidence="6">The sequence shown here is derived from an EMBL/GenBank/DDBJ whole genome shotgun (WGS) entry which is preliminary data.</text>
</comment>
<dbReference type="Gene3D" id="3.40.50.720">
    <property type="entry name" value="NAD(P)-binding Rossmann-like Domain"/>
    <property type="match status" value="2"/>
</dbReference>
<dbReference type="InterPro" id="IPR036291">
    <property type="entry name" value="NAD(P)-bd_dom_sf"/>
</dbReference>
<dbReference type="InterPro" id="IPR003029">
    <property type="entry name" value="S1_domain"/>
</dbReference>
<evidence type="ECO:0000256" key="3">
    <source>
        <dbReference type="PROSITE-ProRule" id="PRU00023"/>
    </source>
</evidence>
<organism evidence="6 7">
    <name type="scientific">Symbiodinium microadriaticum</name>
    <name type="common">Dinoflagellate</name>
    <name type="synonym">Zooxanthella microadriatica</name>
    <dbReference type="NCBI Taxonomy" id="2951"/>
    <lineage>
        <taxon>Eukaryota</taxon>
        <taxon>Sar</taxon>
        <taxon>Alveolata</taxon>
        <taxon>Dinophyceae</taxon>
        <taxon>Suessiales</taxon>
        <taxon>Symbiodiniaceae</taxon>
        <taxon>Symbiodinium</taxon>
    </lineage>
</organism>
<keyword evidence="3" id="KW-0040">ANK repeat</keyword>
<dbReference type="InterPro" id="IPR036770">
    <property type="entry name" value="Ankyrin_rpt-contain_sf"/>
</dbReference>
<sequence length="1528" mass="167215">MEQGYQVAFLALLPDTFSDIGLGMHSFEVAVVSKTGTYGVGMVFMNQIQEGFVNRLEDVLSPGQEVRVQVLAVNLQRKQMTLSMKNSYNSHKKQVRDYGSFVSVRNGKASAEGLVRSPQTAGGLGALRKHAAFHAAAAHGLEYRPLAAVAALSGKGFDVSWSLDTPSDAWAIVTPGAPFFHLCRPRIAVAMAHLPAAVRLLMQKRAAQAESGEAEPSAKRLRTDLPLPYSTPPSQPSAGQRPPSMAAALRAAPAPRPVVVVPKATPAAAAALQMNAAALASATAAAMRPAVAPQPHRSHEEVKKALTALHCKMEKDASPRELLLQLQEVEGHVKRAEATKSLPKRHDQAIIACFKDGYTPGTEGLVKMLESGIDPDTPSTGFMSGFAPGMTPLLAAASWGKVDEARILLAAGADVRVKSPNINHTVLHMAAGGNVDGWGLEKTHNMLRLILEAEPALLTARNGMNKTAAEWAKHEKKRQSVTTPVTEAVLDKHPNCKLVAVSFTGFNHVDLEACKKRGISVVNVPAYSTDAVAELSVGLALAVYREIPASERTLRAGGWAHSAGGMEIRDKVVGVVGLGDIGLRTAELFKAFGPREILGWSRRPKPAFDTLGKQVSIEELFEKSDIVSLHVALNAETQGIIGRNLLERLRPEAVLINVARGGVCDQPVLAELLSQRRFRAGLDVFATEPIPADDPILKVVKAETRLGNMAQSPTGTFGRHRRFSPADPFWVDSTWRTPPKPPPKDAPARQESPPPMGSSREKGKKTEPLKMAPVKELVPDAVREKVLQLAGDQLSLSKDCRGVVVIEMLWGASQYLPAHDGGKYKTTANKLQDFLSKKQVVVTHFQTPDEFKQGEGIFDRYSEVERKAGLSASNTSHTLATPSRLGAFEVHCVQGSWDPDRCCPAPLKHPSDRHKGPPVNTVNGMWCSACAAELQGLGRNLVATTKDAEASQHTLLHSKLWTRHWPGRGLLWRIGNVMIPPPPLHPQPVVLEVLVDEPQMIFKALASRDLEVKRKPPPEDPAVILQKSLAELDCPAQRGWYVNAQEGDAILCRCGGGSHTLATGTVLQQLVSLGFNKQSFEAYLAQNKSAWSGLDVNSFLQEYMNTEGREVLEKRQVEAKRKQAVEEAAFMKLLAVNTELSEEQQSVLRGYETDYELGAKAALRAFIDYCIQIVKSVPQHGVNLSPLQQPDATPAAALEAVRDASRVNDQRRDAWDKWQKAVDCWRDVPEAFESRRDLAEANFNKRAGEAKAKDLRRIAEEAGPEGETHLARIHDDWVKATEEYDRAAEAPSKEQQLEKGAKELRKALSGKSFVFNDHPWTDREPPSTVEKKIQRSWDASEVEANQALIREIAEILKRYPNLTLRIKGISDGSGSAENLTQVAFAKDFETDFPTEVMDKTLPYAQGRVLTVKRMLVEEGIALDRMSSQLQEGKNRPWLHLPVWVGSGPPDTTVLLGNLPELGLNGERYDRPVFTMLCELHFVPADQAVMIPHVAYKTVEALRRRMEITATNIRLFADGQARNVVLDAK</sequence>
<dbReference type="PANTHER" id="PTHR10996:SF178">
    <property type="entry name" value="2-HYDROXYACID DEHYDROGENASE YGL185C-RELATED"/>
    <property type="match status" value="1"/>
</dbReference>
<gene>
    <name evidence="6" type="primary">gyaR</name>
    <name evidence="6" type="ORF">AK812_SmicGene22525</name>
</gene>
<feature type="repeat" description="ANK" evidence="3">
    <location>
        <begin position="388"/>
        <end position="420"/>
    </location>
</feature>
<dbReference type="Pfam" id="PF00389">
    <property type="entry name" value="2-Hacid_dh"/>
    <property type="match status" value="1"/>
</dbReference>
<dbReference type="GO" id="GO:0005829">
    <property type="term" value="C:cytosol"/>
    <property type="evidence" value="ECO:0007669"/>
    <property type="project" value="TreeGrafter"/>
</dbReference>
<keyword evidence="2" id="KW-0520">NAD</keyword>
<dbReference type="InterPro" id="IPR036737">
    <property type="entry name" value="OmpA-like_sf"/>
</dbReference>
<evidence type="ECO:0000256" key="4">
    <source>
        <dbReference type="SAM" id="MobiDB-lite"/>
    </source>
</evidence>
<dbReference type="PROSITE" id="PS50126">
    <property type="entry name" value="S1"/>
    <property type="match status" value="1"/>
</dbReference>
<feature type="compositionally biased region" description="Basic and acidic residues" evidence="4">
    <location>
        <begin position="759"/>
        <end position="768"/>
    </location>
</feature>
<dbReference type="InterPro" id="IPR050223">
    <property type="entry name" value="D-isomer_2-hydroxyacid_DH"/>
</dbReference>
<dbReference type="PROSITE" id="PS50088">
    <property type="entry name" value="ANK_REPEAT"/>
    <property type="match status" value="1"/>
</dbReference>
<dbReference type="PANTHER" id="PTHR10996">
    <property type="entry name" value="2-HYDROXYACID DEHYDROGENASE-RELATED"/>
    <property type="match status" value="1"/>
</dbReference>
<feature type="region of interest" description="Disordered" evidence="4">
    <location>
        <begin position="728"/>
        <end position="770"/>
    </location>
</feature>
<dbReference type="SUPFAM" id="SSF48403">
    <property type="entry name" value="Ankyrin repeat"/>
    <property type="match status" value="1"/>
</dbReference>
<evidence type="ECO:0000259" key="5">
    <source>
        <dbReference type="PROSITE" id="PS50126"/>
    </source>
</evidence>
<protein>
    <submittedName>
        <fullName evidence="6">Glyoxylate reductase</fullName>
    </submittedName>
</protein>